<gene>
    <name evidence="2" type="ORF">SDC9_181574</name>
</gene>
<feature type="compositionally biased region" description="Basic and acidic residues" evidence="1">
    <location>
        <begin position="113"/>
        <end position="128"/>
    </location>
</feature>
<dbReference type="EMBL" id="VSSQ01086934">
    <property type="protein sequence ID" value="MPN34081.1"/>
    <property type="molecule type" value="Genomic_DNA"/>
</dbReference>
<protein>
    <submittedName>
        <fullName evidence="2">Uncharacterized protein</fullName>
    </submittedName>
</protein>
<name>A0A645H4X1_9ZZZZ</name>
<reference evidence="2" key="1">
    <citation type="submission" date="2019-08" db="EMBL/GenBank/DDBJ databases">
        <authorList>
            <person name="Kucharzyk K."/>
            <person name="Murdoch R.W."/>
            <person name="Higgins S."/>
            <person name="Loffler F."/>
        </authorList>
    </citation>
    <scope>NUCLEOTIDE SEQUENCE</scope>
</reference>
<organism evidence="2">
    <name type="scientific">bioreactor metagenome</name>
    <dbReference type="NCBI Taxonomy" id="1076179"/>
    <lineage>
        <taxon>unclassified sequences</taxon>
        <taxon>metagenomes</taxon>
        <taxon>ecological metagenomes</taxon>
    </lineage>
</organism>
<sequence>MLHARNLAARNRVCGHEGADLIAQRGAGSLHHVGLGGAHVHDQHLRRDQVLDGLERGLGGRHGHGDQHDVGTGHGQQRRGGFHVDHAQRARALGGGGRLAVAHHAFDQPGALERPRERASHETAADET</sequence>
<proteinExistence type="predicted"/>
<evidence type="ECO:0000256" key="1">
    <source>
        <dbReference type="SAM" id="MobiDB-lite"/>
    </source>
</evidence>
<evidence type="ECO:0000313" key="2">
    <source>
        <dbReference type="EMBL" id="MPN34081.1"/>
    </source>
</evidence>
<accession>A0A645H4X1</accession>
<comment type="caution">
    <text evidence="2">The sequence shown here is derived from an EMBL/GenBank/DDBJ whole genome shotgun (WGS) entry which is preliminary data.</text>
</comment>
<feature type="region of interest" description="Disordered" evidence="1">
    <location>
        <begin position="52"/>
        <end position="128"/>
    </location>
</feature>
<dbReference type="AlphaFoldDB" id="A0A645H4X1"/>